<gene>
    <name evidence="2" type="ORF">PV05_04424</name>
</gene>
<keyword evidence="3" id="KW-1185">Reference proteome</keyword>
<feature type="compositionally biased region" description="Acidic residues" evidence="1">
    <location>
        <begin position="19"/>
        <end position="28"/>
    </location>
</feature>
<dbReference type="AlphaFoldDB" id="A0A0D2EJT9"/>
<evidence type="ECO:0000313" key="2">
    <source>
        <dbReference type="EMBL" id="KIW55693.1"/>
    </source>
</evidence>
<dbReference type="OrthoDB" id="4157075at2759"/>
<accession>A0A0D2EJT9</accession>
<proteinExistence type="predicted"/>
<evidence type="ECO:0000313" key="3">
    <source>
        <dbReference type="Proteomes" id="UP000054342"/>
    </source>
</evidence>
<protein>
    <submittedName>
        <fullName evidence="2">Uncharacterized protein</fullName>
    </submittedName>
</protein>
<dbReference type="HOGENOM" id="CLU_1081963_0_0_1"/>
<dbReference type="EMBL" id="KN847319">
    <property type="protein sequence ID" value="KIW55693.1"/>
    <property type="molecule type" value="Genomic_DNA"/>
</dbReference>
<dbReference type="GeneID" id="25326332"/>
<reference evidence="2 3" key="1">
    <citation type="submission" date="2015-01" db="EMBL/GenBank/DDBJ databases">
        <title>The Genome Sequence of Exophiala xenobiotica CBS118157.</title>
        <authorList>
            <consortium name="The Broad Institute Genomics Platform"/>
            <person name="Cuomo C."/>
            <person name="de Hoog S."/>
            <person name="Gorbushina A."/>
            <person name="Stielow B."/>
            <person name="Teixiera M."/>
            <person name="Abouelleil A."/>
            <person name="Chapman S.B."/>
            <person name="Priest M."/>
            <person name="Young S.K."/>
            <person name="Wortman J."/>
            <person name="Nusbaum C."/>
            <person name="Birren B."/>
        </authorList>
    </citation>
    <scope>NUCLEOTIDE SEQUENCE [LARGE SCALE GENOMIC DNA]</scope>
    <source>
        <strain evidence="2 3">CBS 118157</strain>
    </source>
</reference>
<dbReference type="RefSeq" id="XP_013316277.1">
    <property type="nucleotide sequence ID" value="XM_013460823.1"/>
</dbReference>
<dbReference type="Proteomes" id="UP000054342">
    <property type="component" value="Unassembled WGS sequence"/>
</dbReference>
<evidence type="ECO:0000256" key="1">
    <source>
        <dbReference type="SAM" id="MobiDB-lite"/>
    </source>
</evidence>
<sequence length="257" mass="29078">MSGLKQEAGTATQDKGNDNDEDWETESSSDEKRKKKVPNSSAIGPGGRPVQRRDLKELLELAEETNAFLLSLMCDPKLDRNNPLASPKPLFNACDFARRTYLEYIVPLFPKEAPHKVLEMANPFVFDYPNRGAGTVFDRQGGFKTDMAWLENEANWPEWNADLEEKFSDAVGRNTVIALIVLQRDEKGPMMMQGKYDFQPATMELAKGLKREEVVEWKERMQDARKAVGLAGRGWAQQSQPVSTWEFKKSSRASVLC</sequence>
<organism evidence="2 3">
    <name type="scientific">Exophiala xenobiotica</name>
    <dbReference type="NCBI Taxonomy" id="348802"/>
    <lineage>
        <taxon>Eukaryota</taxon>
        <taxon>Fungi</taxon>
        <taxon>Dikarya</taxon>
        <taxon>Ascomycota</taxon>
        <taxon>Pezizomycotina</taxon>
        <taxon>Eurotiomycetes</taxon>
        <taxon>Chaetothyriomycetidae</taxon>
        <taxon>Chaetothyriales</taxon>
        <taxon>Herpotrichiellaceae</taxon>
        <taxon>Exophiala</taxon>
    </lineage>
</organism>
<feature type="region of interest" description="Disordered" evidence="1">
    <location>
        <begin position="1"/>
        <end position="51"/>
    </location>
</feature>
<name>A0A0D2EJT9_9EURO</name>